<protein>
    <submittedName>
        <fullName evidence="2">Glycosyltransferase family 2 protein</fullName>
    </submittedName>
</protein>
<dbReference type="Pfam" id="PF00535">
    <property type="entry name" value="Glycos_transf_2"/>
    <property type="match status" value="1"/>
</dbReference>
<dbReference type="RefSeq" id="WP_231250919.1">
    <property type="nucleotide sequence ID" value="NZ_BAAAMQ010000017.1"/>
</dbReference>
<comment type="caution">
    <text evidence="2">The sequence shown here is derived from an EMBL/GenBank/DDBJ whole genome shotgun (WGS) entry which is preliminary data.</text>
</comment>
<dbReference type="Proteomes" id="UP001501161">
    <property type="component" value="Unassembled WGS sequence"/>
</dbReference>
<sequence>MTDDLEGQPAISIVIPHYGDPAVTSALIVGLRAQILRRQMQIIVADDCSPIPFPEHEGVDLVRLPVNRGFGTAVNRGAELAQHPLLMVLNSDVAPEEDFIERLVTAVQPHLPCIASPNLVEGDRRGTTASSHFPSARPQFLNAMMPVSAWRNRRPPRTPSATLEDKIAWVAGACMLLRTEDFRRVDGFDEGFYMYSEDIDICRRLADVGVPSFHAEDVELEHVHGGSTDPSKVNVWAAASRFRYAEKWGFRRRLAAGLATASMVNLAYNGLRRATGRDVRPLERVMYEWSMLSYGWRRRDPRDDR</sequence>
<reference evidence="3" key="1">
    <citation type="journal article" date="2019" name="Int. J. Syst. Evol. Microbiol.">
        <title>The Global Catalogue of Microorganisms (GCM) 10K type strain sequencing project: providing services to taxonomists for standard genome sequencing and annotation.</title>
        <authorList>
            <consortium name="The Broad Institute Genomics Platform"/>
            <consortium name="The Broad Institute Genome Sequencing Center for Infectious Disease"/>
            <person name="Wu L."/>
            <person name="Ma J."/>
        </authorList>
    </citation>
    <scope>NUCLEOTIDE SEQUENCE [LARGE SCALE GENOMIC DNA]</scope>
    <source>
        <strain evidence="3">JCM 13813</strain>
    </source>
</reference>
<dbReference type="PANTHER" id="PTHR43179:SF7">
    <property type="entry name" value="RHAMNOSYLTRANSFERASE WBBL"/>
    <property type="match status" value="1"/>
</dbReference>
<proteinExistence type="predicted"/>
<dbReference type="SUPFAM" id="SSF53448">
    <property type="entry name" value="Nucleotide-diphospho-sugar transferases"/>
    <property type="match status" value="1"/>
</dbReference>
<keyword evidence="3" id="KW-1185">Reference proteome</keyword>
<accession>A0ABP5JC16</accession>
<dbReference type="EMBL" id="BAAAMQ010000017">
    <property type="protein sequence ID" value="GAA2115810.1"/>
    <property type="molecule type" value="Genomic_DNA"/>
</dbReference>
<name>A0ABP5JC16_9ACTN</name>
<feature type="domain" description="Glycosyltransferase 2-like" evidence="1">
    <location>
        <begin position="12"/>
        <end position="184"/>
    </location>
</feature>
<gene>
    <name evidence="2" type="ORF">GCM10009726_34910</name>
</gene>
<dbReference type="InterPro" id="IPR029044">
    <property type="entry name" value="Nucleotide-diphossugar_trans"/>
</dbReference>
<evidence type="ECO:0000313" key="3">
    <source>
        <dbReference type="Proteomes" id="UP001501161"/>
    </source>
</evidence>
<dbReference type="InterPro" id="IPR001173">
    <property type="entry name" value="Glyco_trans_2-like"/>
</dbReference>
<evidence type="ECO:0000313" key="2">
    <source>
        <dbReference type="EMBL" id="GAA2115810.1"/>
    </source>
</evidence>
<dbReference type="PANTHER" id="PTHR43179">
    <property type="entry name" value="RHAMNOSYLTRANSFERASE WBBL"/>
    <property type="match status" value="1"/>
</dbReference>
<evidence type="ECO:0000259" key="1">
    <source>
        <dbReference type="Pfam" id="PF00535"/>
    </source>
</evidence>
<organism evidence="2 3">
    <name type="scientific">Nocardioides furvisabuli</name>
    <dbReference type="NCBI Taxonomy" id="375542"/>
    <lineage>
        <taxon>Bacteria</taxon>
        <taxon>Bacillati</taxon>
        <taxon>Actinomycetota</taxon>
        <taxon>Actinomycetes</taxon>
        <taxon>Propionibacteriales</taxon>
        <taxon>Nocardioidaceae</taxon>
        <taxon>Nocardioides</taxon>
    </lineage>
</organism>
<dbReference type="Gene3D" id="3.90.550.10">
    <property type="entry name" value="Spore Coat Polysaccharide Biosynthesis Protein SpsA, Chain A"/>
    <property type="match status" value="1"/>
</dbReference>